<organism evidence="1 2">
    <name type="scientific">Cupriavidus taiwanensis</name>
    <dbReference type="NCBI Taxonomy" id="164546"/>
    <lineage>
        <taxon>Bacteria</taxon>
        <taxon>Pseudomonadati</taxon>
        <taxon>Pseudomonadota</taxon>
        <taxon>Betaproteobacteria</taxon>
        <taxon>Burkholderiales</taxon>
        <taxon>Burkholderiaceae</taxon>
        <taxon>Cupriavidus</taxon>
    </lineage>
</organism>
<name>A0A976AE24_9BURK</name>
<dbReference type="Proteomes" id="UP000257016">
    <property type="component" value="Unassembled WGS sequence"/>
</dbReference>
<sequence length="151" mass="17213">MIQKPMNNFNFLHGHDPAPRPRDELLYEFVAAELANSMIKQGLWAKALSDSNWNQPSAKALYVKMRVAQLRGEILAESRQRMAALSDPVREAREFGLTEEEVEYLGKPIKAVRHVEKFRITKDKLAEAIGRGKIRAVLCNEVLWVQDRAIG</sequence>
<reference evidence="1 2" key="1">
    <citation type="submission" date="2018-01" db="EMBL/GenBank/DDBJ databases">
        <authorList>
            <person name="Clerissi C."/>
        </authorList>
    </citation>
    <scope>NUCLEOTIDE SEQUENCE [LARGE SCALE GENOMIC DNA]</scope>
    <source>
        <strain evidence="1">Cupriavidus taiwanensis LMG 19430</strain>
        <plasmid evidence="2">cbm2586_p</plasmid>
    </source>
</reference>
<evidence type="ECO:0000313" key="2">
    <source>
        <dbReference type="Proteomes" id="UP000257016"/>
    </source>
</evidence>
<proteinExistence type="predicted"/>
<dbReference type="EMBL" id="OFSN01000050">
    <property type="protein sequence ID" value="SOY77877.1"/>
    <property type="molecule type" value="Genomic_DNA"/>
</dbReference>
<gene>
    <name evidence="1" type="ORF">CBM2586_P30009</name>
</gene>
<dbReference type="AlphaFoldDB" id="A0A976AE24"/>
<protein>
    <submittedName>
        <fullName evidence="1">Uncharacterized protein</fullName>
    </submittedName>
</protein>
<geneLocation type="plasmid" evidence="2">
    <name>cbm2586_p</name>
</geneLocation>
<evidence type="ECO:0000313" key="1">
    <source>
        <dbReference type="EMBL" id="SOY77877.1"/>
    </source>
</evidence>
<comment type="caution">
    <text evidence="1">The sequence shown here is derived from an EMBL/GenBank/DDBJ whole genome shotgun (WGS) entry which is preliminary data.</text>
</comment>
<accession>A0A976AE24</accession>